<organism evidence="1 2">
    <name type="scientific">Acaulospora colombiana</name>
    <dbReference type="NCBI Taxonomy" id="27376"/>
    <lineage>
        <taxon>Eukaryota</taxon>
        <taxon>Fungi</taxon>
        <taxon>Fungi incertae sedis</taxon>
        <taxon>Mucoromycota</taxon>
        <taxon>Glomeromycotina</taxon>
        <taxon>Glomeromycetes</taxon>
        <taxon>Diversisporales</taxon>
        <taxon>Acaulosporaceae</taxon>
        <taxon>Acaulospora</taxon>
    </lineage>
</organism>
<gene>
    <name evidence="1" type="ORF">ACOLOM_LOCUS407</name>
</gene>
<comment type="caution">
    <text evidence="1">The sequence shown here is derived from an EMBL/GenBank/DDBJ whole genome shotgun (WGS) entry which is preliminary data.</text>
</comment>
<dbReference type="EMBL" id="CAJVPT010000399">
    <property type="protein sequence ID" value="CAG8444075.1"/>
    <property type="molecule type" value="Genomic_DNA"/>
</dbReference>
<name>A0ACA9JZM2_9GLOM</name>
<keyword evidence="2" id="KW-1185">Reference proteome</keyword>
<sequence>MLRWEAISKPKRGPWSSEEDNHLLELVDKYGKKWSKISSILKRPFYVVSKRYNIISWSEKDKLKLYESIKEHGYNWTKIMEKFPDKTLVEVKSYHSTHSKTDPNMNFGRWSQEEIRLIKESISVRGRRWNEVAHDVGTRTRFQCATYWRRWLCKLGQSGSISDEKAL</sequence>
<reference evidence="1" key="1">
    <citation type="submission" date="2021-06" db="EMBL/GenBank/DDBJ databases">
        <authorList>
            <person name="Kallberg Y."/>
            <person name="Tangrot J."/>
            <person name="Rosling A."/>
        </authorList>
    </citation>
    <scope>NUCLEOTIDE SEQUENCE</scope>
    <source>
        <strain evidence="1">CL356</strain>
    </source>
</reference>
<evidence type="ECO:0000313" key="1">
    <source>
        <dbReference type="EMBL" id="CAG8444075.1"/>
    </source>
</evidence>
<evidence type="ECO:0000313" key="2">
    <source>
        <dbReference type="Proteomes" id="UP000789525"/>
    </source>
</evidence>
<proteinExistence type="predicted"/>
<protein>
    <submittedName>
        <fullName evidence="1">15150_t:CDS:1</fullName>
    </submittedName>
</protein>
<dbReference type="Proteomes" id="UP000789525">
    <property type="component" value="Unassembled WGS sequence"/>
</dbReference>
<accession>A0ACA9JZM2</accession>